<dbReference type="InterPro" id="IPR016162">
    <property type="entry name" value="Ald_DH_N"/>
</dbReference>
<organism evidence="4 5">
    <name type="scientific">Streptomyces acidicola</name>
    <dbReference type="NCBI Taxonomy" id="2596892"/>
    <lineage>
        <taxon>Bacteria</taxon>
        <taxon>Bacillati</taxon>
        <taxon>Actinomycetota</taxon>
        <taxon>Actinomycetes</taxon>
        <taxon>Kitasatosporales</taxon>
        <taxon>Streptomycetaceae</taxon>
        <taxon>Streptomyces</taxon>
    </lineage>
</organism>
<evidence type="ECO:0000313" key="4">
    <source>
        <dbReference type="EMBL" id="MPY48883.1"/>
    </source>
</evidence>
<dbReference type="PANTHER" id="PTHR43353">
    <property type="entry name" value="SUCCINATE-SEMIALDEHYDE DEHYDROGENASE, MITOCHONDRIAL"/>
    <property type="match status" value="1"/>
</dbReference>
<dbReference type="Gene3D" id="3.40.605.10">
    <property type="entry name" value="Aldehyde Dehydrogenase, Chain A, domain 1"/>
    <property type="match status" value="2"/>
</dbReference>
<dbReference type="CDD" id="cd07129">
    <property type="entry name" value="ALDH_KGSADH"/>
    <property type="match status" value="1"/>
</dbReference>
<dbReference type="InterPro" id="IPR050740">
    <property type="entry name" value="Aldehyde_DH_Superfamily"/>
</dbReference>
<dbReference type="Pfam" id="PF00171">
    <property type="entry name" value="Aldedh"/>
    <property type="match status" value="1"/>
</dbReference>
<dbReference type="PANTHER" id="PTHR43353:SF3">
    <property type="entry name" value="ALDEHYDE DEHYDROGENASE-RELATED"/>
    <property type="match status" value="1"/>
</dbReference>
<dbReference type="SUPFAM" id="SSF53720">
    <property type="entry name" value="ALDH-like"/>
    <property type="match status" value="1"/>
</dbReference>
<accession>A0A5N8WN61</accession>
<gene>
    <name evidence="4" type="ORF">FPZ41_10015</name>
</gene>
<protein>
    <submittedName>
        <fullName evidence="4">Aldehyde dehydrogenase (NADP(+))</fullName>
    </submittedName>
</protein>
<dbReference type="InterPro" id="IPR044151">
    <property type="entry name" value="ALDH_KGSADH"/>
</dbReference>
<feature type="domain" description="Aldehyde dehydrogenase" evidence="3">
    <location>
        <begin position="5"/>
        <end position="351"/>
    </location>
</feature>
<comment type="caution">
    <text evidence="4">The sequence shown here is derived from an EMBL/GenBank/DDBJ whole genome shotgun (WGS) entry which is preliminary data.</text>
</comment>
<keyword evidence="5" id="KW-1185">Reference proteome</keyword>
<name>A0A5N8WN61_9ACTN</name>
<feature type="region of interest" description="Disordered" evidence="2">
    <location>
        <begin position="453"/>
        <end position="481"/>
    </location>
</feature>
<evidence type="ECO:0000256" key="2">
    <source>
        <dbReference type="SAM" id="MobiDB-lite"/>
    </source>
</evidence>
<sequence>MDLTESSPAQRTGLLNAIADELTAAADELVPQAMAETGLAEARLRGELKRTVVQLRLFADVCAEGEFLDVRIDEADPGFVLGPRPDLRRFNLPVGPVLVFAASNFPFAFSVAGGDTASALAAGCPVILKAHPGHPRLSALTAEKVRGALLRAGLPAETFEVVFDQEDGVRLLRDDRIAAAAFTGSFEIGRMLAGIAAGRERPIPFYGELGSVNPVVVTPAALAERADEVASGFVAGVSGSAGQLCTKPGFLFLPDGHGLARTLGSAADAVPGHPLLHEGIAAAYTERRAAVLAAPGVAVLAEGAVEAAPDGWCRATPTLVEVGLDDLLKQRSALLDEAFGPLSIVVRYDPDRPDLLMDAIGRLFPGALTATVHSAAGENNEWLRRLVALLRERVGRLLFNGWPTGVAVTPAMQHGGPYPATTAPATTSVGTAAIQRFLRPVTFQNCPPELLPPALRDDNPWRVPQRRSAAGASVNWGNPVS</sequence>
<dbReference type="InterPro" id="IPR016161">
    <property type="entry name" value="Ald_DH/histidinol_DH"/>
</dbReference>
<dbReference type="GO" id="GO:0016620">
    <property type="term" value="F:oxidoreductase activity, acting on the aldehyde or oxo group of donors, NAD or NADP as acceptor"/>
    <property type="evidence" value="ECO:0007669"/>
    <property type="project" value="InterPro"/>
</dbReference>
<dbReference type="EMBL" id="VMNX01000024">
    <property type="protein sequence ID" value="MPY48883.1"/>
    <property type="molecule type" value="Genomic_DNA"/>
</dbReference>
<dbReference type="RefSeq" id="WP_152861153.1">
    <property type="nucleotide sequence ID" value="NZ_VMNX01000024.1"/>
</dbReference>
<evidence type="ECO:0000256" key="1">
    <source>
        <dbReference type="ARBA" id="ARBA00023002"/>
    </source>
</evidence>
<reference evidence="4 5" key="1">
    <citation type="submission" date="2019-09" db="EMBL/GenBank/DDBJ databases">
        <authorList>
            <person name="Duangmal K."/>
            <person name="Teo W.F.A."/>
            <person name="Lipun K."/>
        </authorList>
    </citation>
    <scope>NUCLEOTIDE SEQUENCE [LARGE SCALE GENOMIC DNA]</scope>
    <source>
        <strain evidence="4 5">K1PN6</strain>
    </source>
</reference>
<dbReference type="AlphaFoldDB" id="A0A5N8WN61"/>
<evidence type="ECO:0000313" key="5">
    <source>
        <dbReference type="Proteomes" id="UP000373149"/>
    </source>
</evidence>
<evidence type="ECO:0000259" key="3">
    <source>
        <dbReference type="Pfam" id="PF00171"/>
    </source>
</evidence>
<dbReference type="InterPro" id="IPR015590">
    <property type="entry name" value="Aldehyde_DH_dom"/>
</dbReference>
<dbReference type="Proteomes" id="UP000373149">
    <property type="component" value="Unassembled WGS sequence"/>
</dbReference>
<keyword evidence="1" id="KW-0560">Oxidoreductase</keyword>
<proteinExistence type="predicted"/>